<evidence type="ECO:0000313" key="8">
    <source>
        <dbReference type="Proteomes" id="UP001150062"/>
    </source>
</evidence>
<feature type="domain" description="EIPR1-like beta-propeller" evidence="6">
    <location>
        <begin position="153"/>
        <end position="327"/>
    </location>
</feature>
<accession>A0ABQ8YRY4</accession>
<dbReference type="PROSITE" id="PS00678">
    <property type="entry name" value="WD_REPEATS_1"/>
    <property type="match status" value="1"/>
</dbReference>
<keyword evidence="3" id="KW-0677">Repeat</keyword>
<dbReference type="Pfam" id="PF23609">
    <property type="entry name" value="Beta-prop_EIPR1"/>
    <property type="match status" value="2"/>
</dbReference>
<organism evidence="7 8">
    <name type="scientific">Anaeramoeba flamelloides</name>
    <dbReference type="NCBI Taxonomy" id="1746091"/>
    <lineage>
        <taxon>Eukaryota</taxon>
        <taxon>Metamonada</taxon>
        <taxon>Anaeramoebidae</taxon>
        <taxon>Anaeramoeba</taxon>
    </lineage>
</organism>
<dbReference type="SMART" id="SM00320">
    <property type="entry name" value="WD40"/>
    <property type="match status" value="5"/>
</dbReference>
<evidence type="ECO:0000256" key="4">
    <source>
        <dbReference type="PROSITE-ProRule" id="PRU00221"/>
    </source>
</evidence>
<sequence length="425" mass="49175">MSLGLKFQCSTLDSLKDEESLKFIVGTKSLRESNEVHVLEYEPESNRVKPFSVYSHKNEIWDICSCPWSSSKFFTVYNTGTEFCSTLWSTNQENESENENKNDNLNKKTNLEKEEQDSNEDEDKDEDEDESNNPNNGLKKLYPLVHLPTPEGKISSVLFNTESEIQDRVISFDEKCINVWSLEKLETDKIATNISQARVGRLEKISSGGWNPTDPNLVAIAIESNLSIWDLRDMKKESFVIRQAHEDRLRTIAFNRNSISQVASGGDDCKIKFWDLRKIQRGLENNEEPQDLLTLTGHSHWVWQLEFNPIHDRLLLSSSTDSTVKLWDAPSLAFKDLRLEELESDPDNDFDQDQFEQDIDEYEENKNKKVTTQKDGLLNTFEDHDDSVYSIAWSKTEPWFFASISYDGRFVVNKVPEEIKEKILD</sequence>
<dbReference type="PROSITE" id="PS50294">
    <property type="entry name" value="WD_REPEATS_REGION"/>
    <property type="match status" value="2"/>
</dbReference>
<name>A0ABQ8YRY4_9EUKA</name>
<dbReference type="InterPro" id="IPR015943">
    <property type="entry name" value="WD40/YVTN_repeat-like_dom_sf"/>
</dbReference>
<feature type="domain" description="EIPR1-like beta-propeller" evidence="6">
    <location>
        <begin position="6"/>
        <end position="108"/>
    </location>
</feature>
<evidence type="ECO:0000313" key="7">
    <source>
        <dbReference type="EMBL" id="KAJ6247199.1"/>
    </source>
</evidence>
<dbReference type="InterPro" id="IPR040323">
    <property type="entry name" value="EIPR1"/>
</dbReference>
<dbReference type="PANTHER" id="PTHR14205:SF15">
    <property type="entry name" value="EARP AND GARP COMPLEX-INTERACTING PROTEIN 1"/>
    <property type="match status" value="1"/>
</dbReference>
<comment type="caution">
    <text evidence="7">The sequence shown here is derived from an EMBL/GenBank/DDBJ whole genome shotgun (WGS) entry which is preliminary data.</text>
</comment>
<evidence type="ECO:0000256" key="2">
    <source>
        <dbReference type="ARBA" id="ARBA00022574"/>
    </source>
</evidence>
<dbReference type="InterPro" id="IPR036322">
    <property type="entry name" value="WD40_repeat_dom_sf"/>
</dbReference>
<feature type="region of interest" description="Disordered" evidence="5">
    <location>
        <begin position="90"/>
        <end position="142"/>
    </location>
</feature>
<dbReference type="InterPro" id="IPR001680">
    <property type="entry name" value="WD40_rpt"/>
</dbReference>
<evidence type="ECO:0000259" key="6">
    <source>
        <dbReference type="Pfam" id="PF23609"/>
    </source>
</evidence>
<comment type="similarity">
    <text evidence="1">Belongs to the WD repeat EIPR1 family.</text>
</comment>
<evidence type="ECO:0000256" key="1">
    <source>
        <dbReference type="ARBA" id="ARBA00005672"/>
    </source>
</evidence>
<feature type="repeat" description="WD" evidence="4">
    <location>
        <begin position="242"/>
        <end position="277"/>
    </location>
</feature>
<dbReference type="Proteomes" id="UP001150062">
    <property type="component" value="Unassembled WGS sequence"/>
</dbReference>
<dbReference type="PROSITE" id="PS50082">
    <property type="entry name" value="WD_REPEATS_2"/>
    <property type="match status" value="2"/>
</dbReference>
<evidence type="ECO:0000256" key="5">
    <source>
        <dbReference type="SAM" id="MobiDB-lite"/>
    </source>
</evidence>
<gene>
    <name evidence="7" type="ORF">M0813_18726</name>
</gene>
<proteinExistence type="inferred from homology"/>
<keyword evidence="2 4" id="KW-0853">WD repeat</keyword>
<keyword evidence="8" id="KW-1185">Reference proteome</keyword>
<reference evidence="7" key="1">
    <citation type="submission" date="2022-08" db="EMBL/GenBank/DDBJ databases">
        <title>Novel sulfate-reducing endosymbionts in the free-living metamonad Anaeramoeba.</title>
        <authorList>
            <person name="Jerlstrom-Hultqvist J."/>
            <person name="Cepicka I."/>
            <person name="Gallot-Lavallee L."/>
            <person name="Salas-Leiva D."/>
            <person name="Curtis B.A."/>
            <person name="Zahonova K."/>
            <person name="Pipaliya S."/>
            <person name="Dacks J."/>
            <person name="Roger A.J."/>
        </authorList>
    </citation>
    <scope>NUCLEOTIDE SEQUENCE</scope>
    <source>
        <strain evidence="7">Schooner1</strain>
    </source>
</reference>
<dbReference type="Gene3D" id="2.130.10.10">
    <property type="entry name" value="YVTN repeat-like/Quinoprotein amine dehydrogenase"/>
    <property type="match status" value="1"/>
</dbReference>
<feature type="compositionally biased region" description="Acidic residues" evidence="5">
    <location>
        <begin position="114"/>
        <end position="131"/>
    </location>
</feature>
<feature type="repeat" description="WD" evidence="4">
    <location>
        <begin position="295"/>
        <end position="328"/>
    </location>
</feature>
<protein>
    <submittedName>
        <fullName evidence="7">Wd-repeat protein</fullName>
    </submittedName>
</protein>
<feature type="compositionally biased region" description="Basic and acidic residues" evidence="5">
    <location>
        <begin position="98"/>
        <end position="113"/>
    </location>
</feature>
<evidence type="ECO:0000256" key="3">
    <source>
        <dbReference type="ARBA" id="ARBA00022737"/>
    </source>
</evidence>
<dbReference type="InterPro" id="IPR019775">
    <property type="entry name" value="WD40_repeat_CS"/>
</dbReference>
<dbReference type="InterPro" id="IPR059104">
    <property type="entry name" value="Beta-prop_EIPR1-like"/>
</dbReference>
<dbReference type="EMBL" id="JAOAOG010000127">
    <property type="protein sequence ID" value="KAJ6247199.1"/>
    <property type="molecule type" value="Genomic_DNA"/>
</dbReference>
<dbReference type="SUPFAM" id="SSF50978">
    <property type="entry name" value="WD40 repeat-like"/>
    <property type="match status" value="1"/>
</dbReference>
<dbReference type="PANTHER" id="PTHR14205">
    <property type="entry name" value="WD-REPEAT PROTEIN"/>
    <property type="match status" value="1"/>
</dbReference>
<dbReference type="Pfam" id="PF00400">
    <property type="entry name" value="WD40"/>
    <property type="match status" value="1"/>
</dbReference>